<keyword evidence="1" id="KW-0812">Transmembrane</keyword>
<organism evidence="2">
    <name type="scientific">Anopheles coluzzii</name>
    <name type="common">African malaria mosquito</name>
    <dbReference type="NCBI Taxonomy" id="1518534"/>
    <lineage>
        <taxon>Eukaryota</taxon>
        <taxon>Metazoa</taxon>
        <taxon>Ecdysozoa</taxon>
        <taxon>Arthropoda</taxon>
        <taxon>Hexapoda</taxon>
        <taxon>Insecta</taxon>
        <taxon>Pterygota</taxon>
        <taxon>Neoptera</taxon>
        <taxon>Endopterygota</taxon>
        <taxon>Diptera</taxon>
        <taxon>Nematocera</taxon>
        <taxon>Culicoidea</taxon>
        <taxon>Culicidae</taxon>
        <taxon>Anophelinae</taxon>
        <taxon>Anopheles</taxon>
    </lineage>
</organism>
<protein>
    <submittedName>
        <fullName evidence="2">Uncharacterized protein</fullName>
    </submittedName>
</protein>
<sequence length="347" mass="37950">MNASGVFGSTFSIIWLMPLSALTAWVVRTFLLPSGSGVRSFGREIRSDCPRKMFFATAGVPRRSACFVFSPNSIDDLLVGLQGVAMVLCPDTELLRRRASPEPIDSWLELAAPRSGTLSNGAAAAFSTSTNILQPRFRRSPIVIWSISFAYMKRAEHEHVFRWNWIRFYSDSQGTQVDPSDKRCCSAAFGQLTSHRWHCISLSSACVRLWPRKLSERPKHLPHTSHRYGFSPVCVRRWILSDLGHANSLSHMGQRCLPFCPFGSSSEPAYAPPPWLPAVTGPLACDALSSSFTLLVDPSIVESSPSSSSGRAAAVGPVVGTPSAPPPAAAASATSCRWRFDLKCSFR</sequence>
<keyword evidence="1" id="KW-1133">Transmembrane helix</keyword>
<name>A0A8W7PUL4_ANOCL</name>
<proteinExistence type="predicted"/>
<accession>A0A8W7PUL4</accession>
<feature type="transmembrane region" description="Helical" evidence="1">
    <location>
        <begin position="12"/>
        <end position="31"/>
    </location>
</feature>
<reference evidence="2" key="1">
    <citation type="submission" date="2022-08" db="UniProtKB">
        <authorList>
            <consortium name="EnsemblMetazoa"/>
        </authorList>
    </citation>
    <scope>IDENTIFICATION</scope>
</reference>
<evidence type="ECO:0000313" key="2">
    <source>
        <dbReference type="EnsemblMetazoa" id="ACOM038153-PA.1"/>
    </source>
</evidence>
<dbReference type="Proteomes" id="UP000075882">
    <property type="component" value="Unassembled WGS sequence"/>
</dbReference>
<dbReference type="EnsemblMetazoa" id="ACOM038153-RA">
    <property type="protein sequence ID" value="ACOM038153-PA.1"/>
    <property type="gene ID" value="ACOM038153"/>
</dbReference>
<keyword evidence="1" id="KW-0472">Membrane</keyword>
<evidence type="ECO:0000256" key="1">
    <source>
        <dbReference type="SAM" id="Phobius"/>
    </source>
</evidence>
<dbReference type="AlphaFoldDB" id="A0A8W7PUL4"/>